<keyword evidence="8" id="KW-0235">DNA replication</keyword>
<comment type="subcellular location">
    <subcellularLocation>
        <location evidence="4">Endoplasmic reticulum lumen</location>
    </subcellularLocation>
    <subcellularLocation>
        <location evidence="3">Nucleus</location>
    </subcellularLocation>
</comment>
<feature type="domain" description="Thioredoxin" evidence="28">
    <location>
        <begin position="831"/>
        <end position="995"/>
    </location>
</feature>
<keyword evidence="18 25" id="KW-0413">Isomerase</keyword>
<keyword evidence="17 22" id="KW-1015">Disulfide bond</keyword>
<dbReference type="NCBIfam" id="TIGR01130">
    <property type="entry name" value="ER_PDI_fam"/>
    <property type="match status" value="1"/>
</dbReference>
<keyword evidence="7" id="KW-0597">Phosphoprotein</keyword>
<dbReference type="InterPro" id="IPR033762">
    <property type="entry name" value="MCM_OB"/>
</dbReference>
<comment type="catalytic activity">
    <reaction evidence="21">
        <text>ATP + H2O = ADP + phosphate + H(+)</text>
        <dbReference type="Rhea" id="RHEA:13065"/>
        <dbReference type="ChEBI" id="CHEBI:15377"/>
        <dbReference type="ChEBI" id="CHEBI:15378"/>
        <dbReference type="ChEBI" id="CHEBI:30616"/>
        <dbReference type="ChEBI" id="CHEBI:43474"/>
        <dbReference type="ChEBI" id="CHEBI:456216"/>
        <dbReference type="EC" id="3.6.4.12"/>
    </reaction>
</comment>
<name>A0A899G052_9ASCO</name>
<dbReference type="Pfam" id="PF17207">
    <property type="entry name" value="MCM_OB"/>
    <property type="match status" value="1"/>
</dbReference>
<dbReference type="CDD" id="cd02981">
    <property type="entry name" value="PDI_b_family"/>
    <property type="match status" value="1"/>
</dbReference>
<reference evidence="29" key="1">
    <citation type="submission" date="2020-06" db="EMBL/GenBank/DDBJ databases">
        <title>Genomes of multiple members of Pneumocystis genus reveal paths to human pathogen Pneumocystis jirovecii.</title>
        <authorList>
            <person name="Cisse O.H."/>
            <person name="Ma L."/>
            <person name="Dekker J."/>
            <person name="Khil P."/>
            <person name="Jo J."/>
            <person name="Brenchley J."/>
            <person name="Blair R."/>
            <person name="Pahar B."/>
            <person name="Chabe M."/>
            <person name="Van Rompay K.A."/>
            <person name="Keesler R."/>
            <person name="Sukura A."/>
            <person name="Hirsch V."/>
            <person name="Kutty G."/>
            <person name="Liu Y."/>
            <person name="Peng L."/>
            <person name="Chen J."/>
            <person name="Song J."/>
            <person name="Weissenbacher-Lang C."/>
            <person name="Xu J."/>
            <person name="Upham N.S."/>
            <person name="Stajich J.E."/>
            <person name="Cuomo C.A."/>
            <person name="Cushion M.T."/>
            <person name="Kovacs J.A."/>
        </authorList>
    </citation>
    <scope>NUCLEOTIDE SEQUENCE</scope>
    <source>
        <strain evidence="29">2A</strain>
    </source>
</reference>
<feature type="compositionally biased region" description="Low complexity" evidence="26">
    <location>
        <begin position="1"/>
        <end position="17"/>
    </location>
</feature>
<evidence type="ECO:0000259" key="27">
    <source>
        <dbReference type="PROSITE" id="PS50051"/>
    </source>
</evidence>
<dbReference type="InterPro" id="IPR027925">
    <property type="entry name" value="MCM_N"/>
</dbReference>
<dbReference type="GO" id="GO:0043596">
    <property type="term" value="C:nuclear replication fork"/>
    <property type="evidence" value="ECO:0007669"/>
    <property type="project" value="UniProtKB-ARBA"/>
</dbReference>
<keyword evidence="16 23" id="KW-0238">DNA-binding</keyword>
<dbReference type="GO" id="GO:0042555">
    <property type="term" value="C:MCM complex"/>
    <property type="evidence" value="ECO:0007669"/>
    <property type="project" value="InterPro"/>
</dbReference>
<evidence type="ECO:0000256" key="19">
    <source>
        <dbReference type="ARBA" id="ARBA00023242"/>
    </source>
</evidence>
<dbReference type="InterPro" id="IPR027417">
    <property type="entry name" value="P-loop_NTPase"/>
</dbReference>
<dbReference type="InterPro" id="IPR012340">
    <property type="entry name" value="NA-bd_OB-fold"/>
</dbReference>
<evidence type="ECO:0000256" key="18">
    <source>
        <dbReference type="ARBA" id="ARBA00023235"/>
    </source>
</evidence>
<evidence type="ECO:0000313" key="29">
    <source>
        <dbReference type="EMBL" id="QSL65914.1"/>
    </source>
</evidence>
<evidence type="ECO:0000256" key="9">
    <source>
        <dbReference type="ARBA" id="ARBA00022729"/>
    </source>
</evidence>
<comment type="function">
    <text evidence="2">Participates in the folding of proteins containing disulfide bonds, may be involved in glycosylation, prolyl hydroxylation and triglyceride transfer.</text>
</comment>
<dbReference type="GO" id="GO:0006279">
    <property type="term" value="P:premeiotic DNA replication"/>
    <property type="evidence" value="ECO:0007669"/>
    <property type="project" value="UniProtKB-ARBA"/>
</dbReference>
<dbReference type="Pfam" id="PF13848">
    <property type="entry name" value="Thioredoxin_6"/>
    <property type="match status" value="1"/>
</dbReference>
<dbReference type="Pfam" id="PF00085">
    <property type="entry name" value="Thioredoxin"/>
    <property type="match status" value="2"/>
</dbReference>
<dbReference type="GO" id="GO:0031261">
    <property type="term" value="C:DNA replication preinitiation complex"/>
    <property type="evidence" value="ECO:0007669"/>
    <property type="project" value="UniProtKB-ARBA"/>
</dbReference>
<dbReference type="CDD" id="cd17755">
    <property type="entry name" value="MCM4"/>
    <property type="match status" value="1"/>
</dbReference>
<evidence type="ECO:0000256" key="5">
    <source>
        <dbReference type="ARBA" id="ARBA00006347"/>
    </source>
</evidence>
<feature type="compositionally biased region" description="Low complexity" evidence="26">
    <location>
        <begin position="48"/>
        <end position="59"/>
    </location>
</feature>
<dbReference type="GO" id="GO:0005656">
    <property type="term" value="C:nuclear pre-replicative complex"/>
    <property type="evidence" value="ECO:0007669"/>
    <property type="project" value="UniProtKB-ARBA"/>
</dbReference>
<feature type="domain" description="Thioredoxin" evidence="28">
    <location>
        <begin position="1170"/>
        <end position="1303"/>
    </location>
</feature>
<evidence type="ECO:0000256" key="13">
    <source>
        <dbReference type="ARBA" id="ARBA00022806"/>
    </source>
</evidence>
<dbReference type="GO" id="GO:0000727">
    <property type="term" value="P:double-strand break repair via break-induced replication"/>
    <property type="evidence" value="ECO:0007669"/>
    <property type="project" value="TreeGrafter"/>
</dbReference>
<dbReference type="Proteomes" id="UP000663699">
    <property type="component" value="Chromosome 9"/>
</dbReference>
<dbReference type="PANTHER" id="PTHR11630">
    <property type="entry name" value="DNA REPLICATION LICENSING FACTOR MCM FAMILY MEMBER"/>
    <property type="match status" value="1"/>
</dbReference>
<dbReference type="GO" id="GO:0003697">
    <property type="term" value="F:single-stranded DNA binding"/>
    <property type="evidence" value="ECO:0007669"/>
    <property type="project" value="TreeGrafter"/>
</dbReference>
<organism evidence="29 30">
    <name type="scientific">Pneumocystis wakefieldiae</name>
    <dbReference type="NCBI Taxonomy" id="38082"/>
    <lineage>
        <taxon>Eukaryota</taxon>
        <taxon>Fungi</taxon>
        <taxon>Dikarya</taxon>
        <taxon>Ascomycota</taxon>
        <taxon>Taphrinomycotina</taxon>
        <taxon>Pneumocystomycetes</taxon>
        <taxon>Pneumocystaceae</taxon>
        <taxon>Pneumocystis</taxon>
    </lineage>
</organism>
<keyword evidence="15 23" id="KW-0067">ATP-binding</keyword>
<dbReference type="Gene3D" id="2.20.28.10">
    <property type="match status" value="1"/>
</dbReference>
<evidence type="ECO:0000256" key="17">
    <source>
        <dbReference type="ARBA" id="ARBA00023157"/>
    </source>
</evidence>
<dbReference type="GO" id="GO:1902975">
    <property type="term" value="P:mitotic DNA replication initiation"/>
    <property type="evidence" value="ECO:0007669"/>
    <property type="project" value="UniProtKB-ARBA"/>
</dbReference>
<comment type="similarity">
    <text evidence="5 24">Belongs to the protein disulfide isomerase family.</text>
</comment>
<dbReference type="OrthoDB" id="10251574at2759"/>
<dbReference type="InterPro" id="IPR018525">
    <property type="entry name" value="MCM_CS"/>
</dbReference>
<dbReference type="PRINTS" id="PR01657">
    <property type="entry name" value="MCMFAMILY"/>
</dbReference>
<dbReference type="SUPFAM" id="SSF52833">
    <property type="entry name" value="Thioredoxin-like"/>
    <property type="match status" value="4"/>
</dbReference>
<dbReference type="InterPro" id="IPR031327">
    <property type="entry name" value="MCM"/>
</dbReference>
<evidence type="ECO:0000256" key="10">
    <source>
        <dbReference type="ARBA" id="ARBA00022737"/>
    </source>
</evidence>
<accession>A0A899G052</accession>
<dbReference type="PROSITE" id="PS51352">
    <property type="entry name" value="THIOREDOXIN_2"/>
    <property type="match status" value="2"/>
</dbReference>
<dbReference type="GO" id="GO:0017116">
    <property type="term" value="F:single-stranded DNA helicase activity"/>
    <property type="evidence" value="ECO:0007669"/>
    <property type="project" value="TreeGrafter"/>
</dbReference>
<evidence type="ECO:0000256" key="21">
    <source>
        <dbReference type="ARBA" id="ARBA00047995"/>
    </source>
</evidence>
<dbReference type="InterPro" id="IPR005788">
    <property type="entry name" value="PDI_thioredoxin-like_dom"/>
</dbReference>
<evidence type="ECO:0000256" key="8">
    <source>
        <dbReference type="ARBA" id="ARBA00022705"/>
    </source>
</evidence>
<dbReference type="PANTHER" id="PTHR11630:SF66">
    <property type="entry name" value="DNA REPLICATION LICENSING FACTOR MCM4"/>
    <property type="match status" value="1"/>
</dbReference>
<dbReference type="InterPro" id="IPR001208">
    <property type="entry name" value="MCM_dom"/>
</dbReference>
<evidence type="ECO:0000256" key="3">
    <source>
        <dbReference type="ARBA" id="ARBA00004123"/>
    </source>
</evidence>
<feature type="domain" description="MCM C-terminal AAA(+) ATPase" evidence="27">
    <location>
        <begin position="446"/>
        <end position="654"/>
    </location>
</feature>
<keyword evidence="14" id="KW-0256">Endoplasmic reticulum</keyword>
<dbReference type="FunFam" id="3.40.30.10:FF:000017">
    <property type="entry name" value="Protein disulfide-isomerase A4"/>
    <property type="match status" value="1"/>
</dbReference>
<keyword evidence="13" id="KW-0347">Helicase</keyword>
<dbReference type="Gene3D" id="3.40.30.10">
    <property type="entry name" value="Glutaredoxin"/>
    <property type="match status" value="4"/>
</dbReference>
<dbReference type="SMART" id="SM00350">
    <property type="entry name" value="MCM"/>
    <property type="match status" value="1"/>
</dbReference>
<evidence type="ECO:0000256" key="15">
    <source>
        <dbReference type="ARBA" id="ARBA00022840"/>
    </source>
</evidence>
<keyword evidence="11 23" id="KW-0547">Nucleotide-binding</keyword>
<dbReference type="GO" id="GO:0006271">
    <property type="term" value="P:DNA strand elongation involved in DNA replication"/>
    <property type="evidence" value="ECO:0007669"/>
    <property type="project" value="TreeGrafter"/>
</dbReference>
<evidence type="ECO:0000256" key="12">
    <source>
        <dbReference type="ARBA" id="ARBA00022801"/>
    </source>
</evidence>
<evidence type="ECO:0000256" key="20">
    <source>
        <dbReference type="ARBA" id="ARBA00023284"/>
    </source>
</evidence>
<evidence type="ECO:0000256" key="22">
    <source>
        <dbReference type="PIRSR" id="PIRSR605792-51"/>
    </source>
</evidence>
<feature type="disulfide bond" description="Redox-active" evidence="22">
    <location>
        <begin position="888"/>
        <end position="891"/>
    </location>
</feature>
<dbReference type="Pfam" id="PF14551">
    <property type="entry name" value="MCM_N"/>
    <property type="match status" value="1"/>
</dbReference>
<dbReference type="Pfam" id="PF17855">
    <property type="entry name" value="MCM_lid"/>
    <property type="match status" value="1"/>
</dbReference>
<dbReference type="InterPro" id="IPR005792">
    <property type="entry name" value="Prot_disulphide_isomerase"/>
</dbReference>
<keyword evidence="20 22" id="KW-0676">Redox-active center</keyword>
<evidence type="ECO:0000256" key="25">
    <source>
        <dbReference type="RuleBase" id="RU361130"/>
    </source>
</evidence>
<dbReference type="Gene3D" id="2.40.50.140">
    <property type="entry name" value="Nucleic acid-binding proteins"/>
    <property type="match status" value="1"/>
</dbReference>
<dbReference type="NCBIfam" id="TIGR01126">
    <property type="entry name" value="pdi_dom"/>
    <property type="match status" value="1"/>
</dbReference>
<dbReference type="FunFam" id="3.40.30.10:FF:000185">
    <property type="entry name" value="Protein disulfide-isomerase"/>
    <property type="match status" value="1"/>
</dbReference>
<evidence type="ECO:0000256" key="26">
    <source>
        <dbReference type="SAM" id="MobiDB-lite"/>
    </source>
</evidence>
<evidence type="ECO:0000256" key="4">
    <source>
        <dbReference type="ARBA" id="ARBA00004319"/>
    </source>
</evidence>
<dbReference type="PROSITE" id="PS50051">
    <property type="entry name" value="MCM_2"/>
    <property type="match status" value="1"/>
</dbReference>
<dbReference type="SUPFAM" id="SSF52540">
    <property type="entry name" value="P-loop containing nucleoside triphosphate hydrolases"/>
    <property type="match status" value="1"/>
</dbReference>
<evidence type="ECO:0000256" key="24">
    <source>
        <dbReference type="RuleBase" id="RU004208"/>
    </source>
</evidence>
<comment type="catalytic activity">
    <reaction evidence="1 25">
        <text>Catalyzes the rearrangement of -S-S- bonds in proteins.</text>
        <dbReference type="EC" id="5.3.4.1"/>
    </reaction>
</comment>
<feature type="region of interest" description="Disordered" evidence="26">
    <location>
        <begin position="1"/>
        <end position="32"/>
    </location>
</feature>
<dbReference type="FunFam" id="3.30.1640.10:FF:000011">
    <property type="entry name" value="DNA helicase"/>
    <property type="match status" value="1"/>
</dbReference>
<gene>
    <name evidence="29" type="ORF">MERGE_003051</name>
</gene>
<evidence type="ECO:0000256" key="2">
    <source>
        <dbReference type="ARBA" id="ARBA00002692"/>
    </source>
</evidence>
<evidence type="ECO:0000256" key="6">
    <source>
        <dbReference type="ARBA" id="ARBA00008010"/>
    </source>
</evidence>
<evidence type="ECO:0000313" key="30">
    <source>
        <dbReference type="Proteomes" id="UP000663699"/>
    </source>
</evidence>
<evidence type="ECO:0000256" key="11">
    <source>
        <dbReference type="ARBA" id="ARBA00022741"/>
    </source>
</evidence>
<dbReference type="EC" id="5.3.4.1" evidence="25"/>
<keyword evidence="30" id="KW-1185">Reference proteome</keyword>
<dbReference type="InterPro" id="IPR041562">
    <property type="entry name" value="MCM_lid"/>
</dbReference>
<keyword evidence="9" id="KW-0732">Signal</keyword>
<feature type="disulfide bond" description="Redox-active" evidence="22">
    <location>
        <begin position="1220"/>
        <end position="1223"/>
    </location>
</feature>
<dbReference type="PRINTS" id="PR01660">
    <property type="entry name" value="MCMPROTEIN4"/>
</dbReference>
<sequence>MTSKTSSPLFFPESSSSAPQENDALESENSIPKTFLQSNISSPLLYTSSPGKKSSSHLSAVYSYPSNRDGLEKPSLLFTTPRAMRRGDIHPRHLLSTPLQFTTGTQSSQLTSDAQMLGTLDPLSENTGEMVRVIWGTNVSIQESMNMFKAFLKQFRKKYRMAFDGEINLDASGDTLPYVNMLKQMYDLDLTNLNLDARDLECYPPTRKLHHQLQAYPQEIIPIMDQTIKEYMLDMLIQSHANEAEISKVENNIYKLVSIKGLVIRVSTIIPDMKQAFFRCDVCYHTVTVEIDRGRISEPTRCPREICSSDNSMQIIHNRSEFADKQIIKLQETPDSVPDGQTPHSVSLCVYDELVDFARAGDRIKVTGIFRSVPVRINPRQRTIKSLFKTYFDVVHIQKIDKRRIGIDPSILQAEISESISINTEIRKFTQEEEEKIKNFAKNPDLYSILIKSIAPSIYEMDDVKKGILLQLFGGSNKEFLRGEAPRFRGEINILLCGDPSTSKSQFLQYVHKISPRGVYTSGKGSSAVGLTAYVTRDQDTRQLVLESGALVLSDGGICCIDEFDKMSDSTRSVLHEVMEQQTISIAKAGIITTLNARTSILASANPIGSKYNPDLSVPQNIDLSPTLLSRFDLVYLILDKIDESNDRRLARHLVEMYMEDRINENKGSLVPFEFLTSYISYAKQNIQPVLSNEAADELVRAYIEMRKLGEDVKASERRITATTRQLESMVRLSEAHAKMRLSNEVILEDVQEATRLMRSAIKDYATDASGRIDIDLIYTGEGIVQRRAKGDLKNELLKLLEEMTAHGSSVKFTDLFKKFSEQSSVEINLNEFNDALRSFEANDSIQILGEGSKRIFPSDVLNLNEAAFKQTIQQPGLFLVEFFAPWCGHCKALAPEYEAAATFLKEKGITLIQVDCTLETRLCEEYEITGFPTLKIFRDGNHEPYDGPRKSSSIVSYMIKQTLPLMTQVDRENFDLFKTSDEIVILAFLDKEDNANDVYTKLATSYRNKYVFGITSDASLAKEFGLSLPGLVMFKNFDDPVSVFKKSFEYDSLEMFVLSESIPLFGELGPDTYQLYISSKSPLGCVFVSSDEEKKAMEDVFSHFAKKYKGKMNFATIDGNLYGGHADNLNLKQQWPAFAIQEVDSNKKFPFDQEMLLTKENVEQFLDDYFSQRLFPSIKSEPVPETQEGPVTVVVAKNFKDVVIESSKDVLVEFYAPWCGHCKNLAPKYEELAKIFSSNSEFSSKVLIAKFDATANDVEDNLDIRGFPTIMLFPAHDKGNPVEYSGPRTVNDMINFIYQKGTHKVDASKGFEDKIDDMFHDPLSIFDHDEL</sequence>
<dbReference type="InterPro" id="IPR008047">
    <property type="entry name" value="MCM_4"/>
</dbReference>
<keyword evidence="12" id="KW-0378">Hydrolase</keyword>
<dbReference type="PROSITE" id="PS00194">
    <property type="entry name" value="THIOREDOXIN_1"/>
    <property type="match status" value="2"/>
</dbReference>
<dbReference type="SUPFAM" id="SSF50249">
    <property type="entry name" value="Nucleic acid-binding proteins"/>
    <property type="match status" value="1"/>
</dbReference>
<dbReference type="EMBL" id="CP054540">
    <property type="protein sequence ID" value="QSL65914.1"/>
    <property type="molecule type" value="Genomic_DNA"/>
</dbReference>
<dbReference type="Pfam" id="PF21128">
    <property type="entry name" value="WHD_MCM4"/>
    <property type="match status" value="1"/>
</dbReference>
<evidence type="ECO:0000256" key="16">
    <source>
        <dbReference type="ARBA" id="ARBA00023125"/>
    </source>
</evidence>
<dbReference type="CDD" id="cd02995">
    <property type="entry name" value="PDI_a_PDI_a'_C"/>
    <property type="match status" value="1"/>
</dbReference>
<evidence type="ECO:0000256" key="23">
    <source>
        <dbReference type="RuleBase" id="RU004070"/>
    </source>
</evidence>
<dbReference type="GO" id="GO:0003756">
    <property type="term" value="F:protein disulfide isomerase activity"/>
    <property type="evidence" value="ECO:0007669"/>
    <property type="project" value="UniProtKB-EC"/>
</dbReference>
<dbReference type="FunFam" id="3.40.50.300:FF:000217">
    <property type="entry name" value="DNA helicase"/>
    <property type="match status" value="1"/>
</dbReference>
<dbReference type="FunFam" id="3.40.30.10:FF:000154">
    <property type="entry name" value="Protein disulfide-isomerase"/>
    <property type="match status" value="1"/>
</dbReference>
<dbReference type="GO" id="GO:0005524">
    <property type="term" value="F:ATP binding"/>
    <property type="evidence" value="ECO:0007669"/>
    <property type="project" value="UniProtKB-KW"/>
</dbReference>
<evidence type="ECO:0000259" key="28">
    <source>
        <dbReference type="PROSITE" id="PS51352"/>
    </source>
</evidence>
<dbReference type="GO" id="GO:0097373">
    <property type="term" value="C:MCM core complex"/>
    <property type="evidence" value="ECO:0007669"/>
    <property type="project" value="UniProtKB-ARBA"/>
</dbReference>
<comment type="similarity">
    <text evidence="6 23">Belongs to the MCM family.</text>
</comment>
<feature type="region of interest" description="Disordered" evidence="26">
    <location>
        <begin position="47"/>
        <end position="67"/>
    </location>
</feature>
<dbReference type="FunFam" id="2.20.28.10:FF:000003">
    <property type="entry name" value="DNA helicase"/>
    <property type="match status" value="1"/>
</dbReference>
<dbReference type="Pfam" id="PF00493">
    <property type="entry name" value="MCM"/>
    <property type="match status" value="1"/>
</dbReference>
<evidence type="ECO:0000256" key="14">
    <source>
        <dbReference type="ARBA" id="ARBA00022824"/>
    </source>
</evidence>
<dbReference type="PROSITE" id="PS00847">
    <property type="entry name" value="MCM_1"/>
    <property type="match status" value="1"/>
</dbReference>
<dbReference type="InterPro" id="IPR013766">
    <property type="entry name" value="Thioredoxin_domain"/>
</dbReference>
<proteinExistence type="inferred from homology"/>
<evidence type="ECO:0000256" key="1">
    <source>
        <dbReference type="ARBA" id="ARBA00001182"/>
    </source>
</evidence>
<evidence type="ECO:0000256" key="7">
    <source>
        <dbReference type="ARBA" id="ARBA00022553"/>
    </source>
</evidence>
<dbReference type="GO" id="GO:0005788">
    <property type="term" value="C:endoplasmic reticulum lumen"/>
    <property type="evidence" value="ECO:0007669"/>
    <property type="project" value="UniProtKB-SubCell"/>
</dbReference>
<dbReference type="InterPro" id="IPR017937">
    <property type="entry name" value="Thioredoxin_CS"/>
</dbReference>
<dbReference type="CDD" id="cd02982">
    <property type="entry name" value="PDI_b'_family"/>
    <property type="match status" value="1"/>
</dbReference>
<dbReference type="Gene3D" id="3.40.50.300">
    <property type="entry name" value="P-loop containing nucleotide triphosphate hydrolases"/>
    <property type="match status" value="1"/>
</dbReference>
<keyword evidence="10" id="KW-0677">Repeat</keyword>
<dbReference type="CDD" id="cd02961">
    <property type="entry name" value="PDI_a_family"/>
    <property type="match status" value="1"/>
</dbReference>
<dbReference type="InterPro" id="IPR036249">
    <property type="entry name" value="Thioredoxin-like_sf"/>
</dbReference>
<keyword evidence="19" id="KW-0539">Nucleus</keyword>
<dbReference type="Gene3D" id="3.30.1640.10">
    <property type="entry name" value="mini-chromosome maintenance (MCM) complex, chain A, domain 1"/>
    <property type="match status" value="1"/>
</dbReference>
<dbReference type="GO" id="GO:0016787">
    <property type="term" value="F:hydrolase activity"/>
    <property type="evidence" value="ECO:0007669"/>
    <property type="project" value="UniProtKB-KW"/>
</dbReference>
<protein>
    <recommendedName>
        <fullName evidence="25">Protein disulfide-isomerase</fullName>
        <ecNumber evidence="25">5.3.4.1</ecNumber>
    </recommendedName>
</protein>